<feature type="compositionally biased region" description="Pro residues" evidence="3">
    <location>
        <begin position="189"/>
        <end position="208"/>
    </location>
</feature>
<name>A0A8K0ENI3_BRALA</name>
<evidence type="ECO:0000313" key="6">
    <source>
        <dbReference type="Proteomes" id="UP000838412"/>
    </source>
</evidence>
<dbReference type="SUPFAM" id="SSF117281">
    <property type="entry name" value="Kelch motif"/>
    <property type="match status" value="2"/>
</dbReference>
<dbReference type="SUPFAM" id="SSF54695">
    <property type="entry name" value="POZ domain"/>
    <property type="match status" value="2"/>
</dbReference>
<keyword evidence="2" id="KW-0677">Repeat</keyword>
<dbReference type="InterPro" id="IPR000210">
    <property type="entry name" value="BTB/POZ_dom"/>
</dbReference>
<sequence length="755" mass="85557">MATEDVGVISDWKSRHWDLVQQNLNEFRSQGILCDGRILLGDRVFPVHRNILAVSCPYFRDTLTGETVDPAPAEFNITDAVTPEQFDSVMYMCYTSQLPKNLDAKLLDICEDVFKIPVTFSTVGDPVEFPPTPPSSPKSEKKKKKEDGDKKEKSDDGAKPIEESQRNGEDGAEEGRGEGGEGGSETPASDPPPPPPPPPPPQTSPPTPEYQDTSTVTIQDSVKRNLQSSFHRNLNDMIEREQFCDIELRVENRVFRAHKNILAAASEYFRSMFTSDMKERSQGVVTLKGVSGRSFYYLMEFMYTGDLQLCFRTVNELLVASSFLQIRLAIEAVAQFLYLHLDAENCLDVLNLTETYGLSRLGDRVYQFIKDRRETWSVEHMNPQQRARLDKTPMKCIAATAAQEFIHATDEPPELYIFDDSRNLWKLLTSLPHDVSKTTYFDVAAIDHYVYVIVGDCDTQRGKSGCRVFCFDALLRLWSEVPQMRHPRSYFGLAALGGHLYVVGGRNLKEMKEIGCSYMSSVERFEPLTNSWSPMCSLPVGVRAPRLTICMGNLWAFGDHLSWGDSTARALRYDPAVDRWAELWSALPGMKAHTGTKEEETLYAGRMQISEFWHMPCSGPSQSTAKKLRFDPKSNRWREETWPTYANPGMKAAERNYLYLVQSEEPAGQVVRYDILTEETSELSRLPDYLPSHPASKCALLGNRLLFVDYKEPGKVHCYNVEEDRWSELANFPGVRKNTTRTITLEMTMPSSLSN</sequence>
<feature type="domain" description="BTB" evidence="4">
    <location>
        <begin position="244"/>
        <end position="311"/>
    </location>
</feature>
<dbReference type="SUPFAM" id="SSF101447">
    <property type="entry name" value="Formin homology 2 domain (FH2 domain)"/>
    <property type="match status" value="1"/>
</dbReference>
<dbReference type="InterPro" id="IPR052392">
    <property type="entry name" value="Kelch-BTB_domain-containing"/>
</dbReference>
<dbReference type="CDD" id="cd18186">
    <property type="entry name" value="BTB_POZ_ZBTB_KLHL-like"/>
    <property type="match status" value="1"/>
</dbReference>
<evidence type="ECO:0000256" key="2">
    <source>
        <dbReference type="ARBA" id="ARBA00022737"/>
    </source>
</evidence>
<dbReference type="Gene3D" id="3.30.710.10">
    <property type="entry name" value="Potassium Channel Kv1.1, Chain A"/>
    <property type="match status" value="2"/>
</dbReference>
<dbReference type="InterPro" id="IPR006652">
    <property type="entry name" value="Kelch_1"/>
</dbReference>
<proteinExistence type="predicted"/>
<dbReference type="AlphaFoldDB" id="A0A8K0ENI3"/>
<dbReference type="SMART" id="SM00225">
    <property type="entry name" value="BTB"/>
    <property type="match status" value="2"/>
</dbReference>
<feature type="domain" description="BTB" evidence="4">
    <location>
        <begin position="34"/>
        <end position="102"/>
    </location>
</feature>
<dbReference type="PROSITE" id="PS50097">
    <property type="entry name" value="BTB"/>
    <property type="match status" value="2"/>
</dbReference>
<protein>
    <submittedName>
        <fullName evidence="5">KBTBD11 protein</fullName>
    </submittedName>
</protein>
<dbReference type="Pfam" id="PF00651">
    <property type="entry name" value="BTB"/>
    <property type="match status" value="2"/>
</dbReference>
<dbReference type="Gene3D" id="2.120.10.80">
    <property type="entry name" value="Kelch-type beta propeller"/>
    <property type="match status" value="1"/>
</dbReference>
<evidence type="ECO:0000256" key="1">
    <source>
        <dbReference type="ARBA" id="ARBA00022441"/>
    </source>
</evidence>
<dbReference type="Proteomes" id="UP000838412">
    <property type="component" value="Chromosome 3"/>
</dbReference>
<dbReference type="InterPro" id="IPR015915">
    <property type="entry name" value="Kelch-typ_b-propeller"/>
</dbReference>
<dbReference type="SMART" id="SM00612">
    <property type="entry name" value="Kelch"/>
    <property type="match status" value="2"/>
</dbReference>
<evidence type="ECO:0000256" key="3">
    <source>
        <dbReference type="SAM" id="MobiDB-lite"/>
    </source>
</evidence>
<dbReference type="EMBL" id="OV696688">
    <property type="protein sequence ID" value="CAH1258439.1"/>
    <property type="molecule type" value="Genomic_DNA"/>
</dbReference>
<evidence type="ECO:0000313" key="5">
    <source>
        <dbReference type="EMBL" id="CAH1258439.1"/>
    </source>
</evidence>
<dbReference type="OrthoDB" id="45365at2759"/>
<organism evidence="5 6">
    <name type="scientific">Branchiostoma lanceolatum</name>
    <name type="common">Common lancelet</name>
    <name type="synonym">Amphioxus lanceolatum</name>
    <dbReference type="NCBI Taxonomy" id="7740"/>
    <lineage>
        <taxon>Eukaryota</taxon>
        <taxon>Metazoa</taxon>
        <taxon>Chordata</taxon>
        <taxon>Cephalochordata</taxon>
        <taxon>Leptocardii</taxon>
        <taxon>Amphioxiformes</taxon>
        <taxon>Branchiostomatidae</taxon>
        <taxon>Branchiostoma</taxon>
    </lineage>
</organism>
<feature type="region of interest" description="Disordered" evidence="3">
    <location>
        <begin position="122"/>
        <end position="215"/>
    </location>
</feature>
<dbReference type="Pfam" id="PF01344">
    <property type="entry name" value="Kelch_1"/>
    <property type="match status" value="1"/>
</dbReference>
<keyword evidence="1" id="KW-0880">Kelch repeat</keyword>
<feature type="compositionally biased region" description="Basic and acidic residues" evidence="3">
    <location>
        <begin position="145"/>
        <end position="179"/>
    </location>
</feature>
<keyword evidence="6" id="KW-1185">Reference proteome</keyword>
<evidence type="ECO:0000259" key="4">
    <source>
        <dbReference type="PROSITE" id="PS50097"/>
    </source>
</evidence>
<dbReference type="InterPro" id="IPR011333">
    <property type="entry name" value="SKP1/BTB/POZ_sf"/>
</dbReference>
<dbReference type="PANTHER" id="PTHR46375:SF3">
    <property type="entry name" value="KELCH REPEAT AND BTB DOMAIN-CONTAINING PROTEIN 13"/>
    <property type="match status" value="1"/>
</dbReference>
<dbReference type="PANTHER" id="PTHR46375">
    <property type="entry name" value="KELCH REPEAT AND BTB DOMAIN-CONTAINING PROTEIN 13-RELATED"/>
    <property type="match status" value="1"/>
</dbReference>
<accession>A0A8K0ENI3</accession>
<gene>
    <name evidence="5" type="primary">KBTBD11</name>
    <name evidence="5" type="ORF">BLAG_LOCUS16006</name>
</gene>
<reference evidence="5" key="1">
    <citation type="submission" date="2022-01" db="EMBL/GenBank/DDBJ databases">
        <authorList>
            <person name="Braso-Vives M."/>
        </authorList>
    </citation>
    <scope>NUCLEOTIDE SEQUENCE</scope>
</reference>